<dbReference type="OrthoDB" id="129834at2"/>
<proteinExistence type="predicted"/>
<evidence type="ECO:0000313" key="3">
    <source>
        <dbReference type="Proteomes" id="UP000002430"/>
    </source>
</evidence>
<sequence length="165" mass="18413">MADAIALGDHIESKCTRCHDVTGHIVILMIDDEITKVECRACGSIHKYYPPVNQKSSLKKIKESSPGSKKVQKETTTSVNVIPKASSKKTKSQKVNRELTEQQWQEAINTSYGIRKPYTMTINLALGDIVDHPKFGEGVVQELFPPDKAEILFREGIKLLKCSTN</sequence>
<dbReference type="STRING" id="363253.LI0098"/>
<dbReference type="AlphaFoldDB" id="Q1MS71"/>
<evidence type="ECO:0000313" key="2">
    <source>
        <dbReference type="EMBL" id="CAJ54154.1"/>
    </source>
</evidence>
<dbReference type="eggNOG" id="ENOG503316B">
    <property type="taxonomic scope" value="Bacteria"/>
</dbReference>
<feature type="region of interest" description="Disordered" evidence="1">
    <location>
        <begin position="56"/>
        <end position="79"/>
    </location>
</feature>
<keyword evidence="3" id="KW-1185">Reference proteome</keyword>
<protein>
    <submittedName>
        <fullName evidence="2">Uncharacterized protein</fullName>
    </submittedName>
</protein>
<evidence type="ECO:0000256" key="1">
    <source>
        <dbReference type="SAM" id="MobiDB-lite"/>
    </source>
</evidence>
<dbReference type="KEGG" id="lip:LI0098"/>
<name>Q1MS71_LAWIP</name>
<gene>
    <name evidence="2" type="ordered locus">LI0098</name>
</gene>
<reference evidence="2 3" key="1">
    <citation type="submission" date="2005-11" db="EMBL/GenBank/DDBJ databases">
        <title>The complete genome sequence of Lawsonia intracellularis: the causative agent of proliferative enteropathy.</title>
        <authorList>
            <person name="Kaur K."/>
            <person name="Zhang Q."/>
            <person name="Beckler D."/>
            <person name="Munir S."/>
            <person name="Li L."/>
            <person name="Kinsley K."/>
            <person name="Herron L."/>
            <person name="Peterson A."/>
            <person name="May B."/>
            <person name="Singh S."/>
            <person name="Gebhart C."/>
            <person name="Kapur V."/>
        </authorList>
    </citation>
    <scope>NUCLEOTIDE SEQUENCE [LARGE SCALE GENOMIC DNA]</scope>
    <source>
        <strain evidence="2 3">PHE/MN1-00</strain>
    </source>
</reference>
<dbReference type="EMBL" id="AM180252">
    <property type="protein sequence ID" value="CAJ54154.1"/>
    <property type="molecule type" value="Genomic_DNA"/>
</dbReference>
<dbReference type="Proteomes" id="UP000002430">
    <property type="component" value="Chromosome"/>
</dbReference>
<dbReference type="HOGENOM" id="CLU_102153_1_0_7"/>
<accession>Q1MS71</accession>
<organism evidence="2 3">
    <name type="scientific">Lawsonia intracellularis (strain PHE/MN1-00)</name>
    <dbReference type="NCBI Taxonomy" id="363253"/>
    <lineage>
        <taxon>Bacteria</taxon>
        <taxon>Pseudomonadati</taxon>
        <taxon>Thermodesulfobacteriota</taxon>
        <taxon>Desulfovibrionia</taxon>
        <taxon>Desulfovibrionales</taxon>
        <taxon>Desulfovibrionaceae</taxon>
        <taxon>Lawsonia</taxon>
    </lineage>
</organism>
<dbReference type="RefSeq" id="WP_011526181.1">
    <property type="nucleotide sequence ID" value="NC_008011.1"/>
</dbReference>